<dbReference type="InterPro" id="IPR023406">
    <property type="entry name" value="Topo_IA_AS"/>
</dbReference>
<keyword evidence="7 8" id="KW-0413">Isomerase</keyword>
<feature type="compositionally biased region" description="Basic residues" evidence="10">
    <location>
        <begin position="869"/>
        <end position="880"/>
    </location>
</feature>
<comment type="caution">
    <text evidence="13">The sequence shown here is derived from an EMBL/GenBank/DDBJ whole genome shotgun (WGS) entry which is preliminary data.</text>
</comment>
<evidence type="ECO:0000313" key="14">
    <source>
        <dbReference type="Proteomes" id="UP000229681"/>
    </source>
</evidence>
<keyword evidence="3" id="KW-0479">Metal-binding</keyword>
<comment type="catalytic activity">
    <reaction evidence="1 8">
        <text>ATP-independent breakage of single-stranded DNA, followed by passage and rejoining.</text>
        <dbReference type="EC" id="5.6.2.1"/>
    </reaction>
</comment>
<organism evidence="13 14">
    <name type="scientific">Candidatus Thermofonsia Clade 1 bacterium</name>
    <dbReference type="NCBI Taxonomy" id="2364210"/>
    <lineage>
        <taxon>Bacteria</taxon>
        <taxon>Bacillati</taxon>
        <taxon>Chloroflexota</taxon>
        <taxon>Candidatus Thermofontia</taxon>
        <taxon>Candidatus Thermofonsia Clade 1</taxon>
    </lineage>
</organism>
<dbReference type="InterPro" id="IPR006171">
    <property type="entry name" value="TOPRIM_dom"/>
</dbReference>
<dbReference type="PROSITE" id="PS52039">
    <property type="entry name" value="TOPO_IA_2"/>
    <property type="match status" value="1"/>
</dbReference>
<dbReference type="InterPro" id="IPR013824">
    <property type="entry name" value="Topo_IA_cen_sub1"/>
</dbReference>
<dbReference type="InterPro" id="IPR023405">
    <property type="entry name" value="Topo_IA_core_domain"/>
</dbReference>
<feature type="site" description="Interaction with DNA" evidence="8">
    <location>
        <position position="326"/>
    </location>
</feature>
<dbReference type="InterPro" id="IPR034149">
    <property type="entry name" value="TOPRIM_TopoI"/>
</dbReference>
<dbReference type="GO" id="GO:0003677">
    <property type="term" value="F:DNA binding"/>
    <property type="evidence" value="ECO:0007669"/>
    <property type="project" value="UniProtKB-KW"/>
</dbReference>
<protein>
    <recommendedName>
        <fullName evidence="8">DNA topoisomerase 1</fullName>
        <ecNumber evidence="8">5.6.2.1</ecNumber>
    </recommendedName>
    <alternativeName>
        <fullName evidence="8">DNA topoisomerase I</fullName>
    </alternativeName>
</protein>
<sequence length="880" mass="97888">MTRLVIVESPTKAKTISAFLPKGYRVVASMGHIRDLPESASEIPAAYKDKDWARLGVDVANDFTPLYVISARKRKVVQALKEALKDAEELILATDEDREGESIGWHLLEVLKPKVPVRRMVFHEITPEAIQAALRHPRQVDMQLVRAQETRRILDRLVGYTVSPLLWKKIAVGLSAGRVQSVAVRLLVQREEERRLFRSATYWNLRATLSAPAQPELTFEALLQSVGEKRVATSKDFDDRTGQLIKGKRNLLRLDETAARALAARLLKGTWRVAELSERQQRQAPPPPFTTSTLQQEANRKLRLSAKQTMQIAQKLYEEGYITYMRTDSVHLSAEAIQAARRAIADRYGEPFLSPKPRQYATKSKNAQEAHEAIRPAGKHMRTAEQLGLSGIEAALYTLIWTRTIASQMADAQIVTLTAIIQAEEARFQANGRRIEFPGFLRAYVEGSDDPEAALQDREMLLPPLQVGDLLTCRQLDPLKHETQPPPRYTEASLVQTLEREGIGRPSTYASIISTIQERGYVVKQANQLIPTFTAYSVNRLLETHFPELVDTQFTARMEQTLDDIAEGNADWLPYLKNFYCGENGLEKQVERKAQSIDPRELYALSLESLKAYVRIGKYGAYLEQAAAPEPLRASLPPDLPPAELNEATAQRLLQQKASGGNLLGYHPQTGAPIYLLEGPYGKYVQLGESDEGAKPKRASLLKGMRPEQVTLDVALGLLSLPRTLGAHPQTGKPISAGVGRFGAYVRHGDEFRSLSSSDDVLTIDLERALELLNQPKGAARARRKIAPIRELGLHPEDQAPIALMDGPYGLYIKHGKLNVKLPSEIAPEKLTLAQALDLLAQKRQADSTSKAKLPRRAAKADTAAPTQKPRKSRKSKGAA</sequence>
<evidence type="ECO:0000259" key="12">
    <source>
        <dbReference type="PROSITE" id="PS52039"/>
    </source>
</evidence>
<dbReference type="SMART" id="SM00493">
    <property type="entry name" value="TOPRIM"/>
    <property type="match status" value="1"/>
</dbReference>
<dbReference type="Gene3D" id="1.10.290.10">
    <property type="entry name" value="Topoisomerase I, domain 4"/>
    <property type="match status" value="1"/>
</dbReference>
<dbReference type="Gene3D" id="2.70.20.10">
    <property type="entry name" value="Topoisomerase I, domain 3"/>
    <property type="match status" value="1"/>
</dbReference>
<reference evidence="13 14" key="1">
    <citation type="submission" date="2017-11" db="EMBL/GenBank/DDBJ databases">
        <title>Evolution of Phototrophy in the Chloroflexi Phylum Driven by Horizontal Gene Transfer.</title>
        <authorList>
            <person name="Ward L.M."/>
            <person name="Hemp J."/>
            <person name="Shih P.M."/>
            <person name="Mcglynn S.E."/>
            <person name="Fischer W."/>
        </authorList>
    </citation>
    <scope>NUCLEOTIDE SEQUENCE [LARGE SCALE GENOMIC DNA]</scope>
    <source>
        <strain evidence="13">JP3_13</strain>
    </source>
</reference>
<keyword evidence="9" id="KW-0175">Coiled coil</keyword>
<feature type="coiled-coil region" evidence="9">
    <location>
        <begin position="70"/>
        <end position="97"/>
    </location>
</feature>
<dbReference type="EC" id="5.6.2.1" evidence="8"/>
<feature type="domain" description="Topo IA-type catalytic" evidence="12">
    <location>
        <begin position="141"/>
        <end position="587"/>
    </location>
</feature>
<dbReference type="InterPro" id="IPR005733">
    <property type="entry name" value="TopoI_bac-type"/>
</dbReference>
<feature type="site" description="Interaction with DNA" evidence="8">
    <location>
        <position position="160"/>
    </location>
</feature>
<keyword evidence="6 8" id="KW-0238">DNA-binding</keyword>
<feature type="site" description="Interaction with DNA" evidence="8">
    <location>
        <position position="167"/>
    </location>
</feature>
<dbReference type="PANTHER" id="PTHR42785">
    <property type="entry name" value="DNA TOPOISOMERASE, TYPE IA, CORE"/>
    <property type="match status" value="1"/>
</dbReference>
<evidence type="ECO:0000259" key="11">
    <source>
        <dbReference type="PROSITE" id="PS50880"/>
    </source>
</evidence>
<dbReference type="NCBIfam" id="TIGR01051">
    <property type="entry name" value="topA_bact"/>
    <property type="match status" value="1"/>
</dbReference>
<dbReference type="SMART" id="SM00437">
    <property type="entry name" value="TOP1Ac"/>
    <property type="match status" value="1"/>
</dbReference>
<dbReference type="GO" id="GO:0006265">
    <property type="term" value="P:DNA topological change"/>
    <property type="evidence" value="ECO:0007669"/>
    <property type="project" value="UniProtKB-UniRule"/>
</dbReference>
<evidence type="ECO:0000256" key="1">
    <source>
        <dbReference type="ARBA" id="ARBA00000213"/>
    </source>
</evidence>
<feature type="active site" description="O-(5'-phospho-DNA)-tyrosine intermediate" evidence="8">
    <location>
        <position position="324"/>
    </location>
</feature>
<dbReference type="PRINTS" id="PR00417">
    <property type="entry name" value="PRTPISMRASEI"/>
</dbReference>
<accession>A0A2M8PIQ4</accession>
<feature type="site" description="Interaction with DNA" evidence="8">
    <location>
        <position position="152"/>
    </location>
</feature>
<evidence type="ECO:0000256" key="9">
    <source>
        <dbReference type="SAM" id="Coils"/>
    </source>
</evidence>
<dbReference type="InterPro" id="IPR003601">
    <property type="entry name" value="Topo_IA_2"/>
</dbReference>
<dbReference type="GO" id="GO:0003917">
    <property type="term" value="F:DNA topoisomerase type I (single strand cut, ATP-independent) activity"/>
    <property type="evidence" value="ECO:0007669"/>
    <property type="project" value="UniProtKB-UniRule"/>
</dbReference>
<name>A0A2M8PIQ4_9CHLR</name>
<dbReference type="AlphaFoldDB" id="A0A2M8PIQ4"/>
<dbReference type="PANTHER" id="PTHR42785:SF1">
    <property type="entry name" value="DNA TOPOISOMERASE"/>
    <property type="match status" value="1"/>
</dbReference>
<feature type="site" description="Interaction with DNA" evidence="8">
    <location>
        <position position="151"/>
    </location>
</feature>
<evidence type="ECO:0000256" key="8">
    <source>
        <dbReference type="HAMAP-Rule" id="MF_00952"/>
    </source>
</evidence>
<evidence type="ECO:0000256" key="2">
    <source>
        <dbReference type="ARBA" id="ARBA00009446"/>
    </source>
</evidence>
<comment type="function">
    <text evidence="8">Releases the supercoiling and torsional tension of DNA, which is introduced during the DNA replication and transcription, by transiently cleaving and rejoining one strand of the DNA duplex. Introduces a single-strand break via transesterification at a target site in duplex DNA. The scissile phosphodiester is attacked by the catalytic tyrosine of the enzyme, resulting in the formation of a DNA-(5'-phosphotyrosyl)-enzyme intermediate and the expulsion of a 3'-OH DNA strand. The free DNA strand then undergoes passage around the unbroken strand, thus removing DNA supercoils. Finally, in the religation step, the DNA 3'-OH attacks the covalent intermediate to expel the active-site tyrosine and restore the DNA phosphodiester backbone.</text>
</comment>
<dbReference type="SUPFAM" id="SSF56712">
    <property type="entry name" value="Prokaryotic type I DNA topoisomerase"/>
    <property type="match status" value="1"/>
</dbReference>
<comment type="subunit">
    <text evidence="8">Monomer.</text>
</comment>
<keyword evidence="5 8" id="KW-0799">Topoisomerase</keyword>
<dbReference type="PROSITE" id="PS00396">
    <property type="entry name" value="TOPO_IA_1"/>
    <property type="match status" value="1"/>
</dbReference>
<dbReference type="InterPro" id="IPR013825">
    <property type="entry name" value="Topo_IA_cen_sub2"/>
</dbReference>
<dbReference type="EMBL" id="PGTM01000002">
    <property type="protein sequence ID" value="PJF37431.1"/>
    <property type="molecule type" value="Genomic_DNA"/>
</dbReference>
<feature type="site" description="Interaction with DNA" evidence="8">
    <location>
        <position position="155"/>
    </location>
</feature>
<dbReference type="InterPro" id="IPR028612">
    <property type="entry name" value="Topoisom_1_IA"/>
</dbReference>
<evidence type="ECO:0000256" key="10">
    <source>
        <dbReference type="SAM" id="MobiDB-lite"/>
    </source>
</evidence>
<evidence type="ECO:0000256" key="4">
    <source>
        <dbReference type="ARBA" id="ARBA00022842"/>
    </source>
</evidence>
<evidence type="ECO:0000256" key="7">
    <source>
        <dbReference type="ARBA" id="ARBA00023235"/>
    </source>
</evidence>
<comment type="similarity">
    <text evidence="2 8">Belongs to the type IA topoisomerase family.</text>
</comment>
<dbReference type="CDD" id="cd00186">
    <property type="entry name" value="TOP1Ac"/>
    <property type="match status" value="1"/>
</dbReference>
<evidence type="ECO:0000256" key="5">
    <source>
        <dbReference type="ARBA" id="ARBA00023029"/>
    </source>
</evidence>
<dbReference type="SMART" id="SM00436">
    <property type="entry name" value="TOP1Bc"/>
    <property type="match status" value="1"/>
</dbReference>
<keyword evidence="4" id="KW-0460">Magnesium</keyword>
<proteinExistence type="inferred from homology"/>
<dbReference type="InterPro" id="IPR000380">
    <property type="entry name" value="Topo_IA"/>
</dbReference>
<dbReference type="Gene3D" id="3.40.50.140">
    <property type="match status" value="1"/>
</dbReference>
<dbReference type="HAMAP" id="MF_00952">
    <property type="entry name" value="Topoisom_1_prok"/>
    <property type="match status" value="1"/>
</dbReference>
<dbReference type="Pfam" id="PF13368">
    <property type="entry name" value="Toprim_C_rpt"/>
    <property type="match status" value="3"/>
</dbReference>
<dbReference type="InterPro" id="IPR025589">
    <property type="entry name" value="Toprim_C_rpt"/>
</dbReference>
<dbReference type="InterPro" id="IPR013826">
    <property type="entry name" value="Topo_IA_cen_sub3"/>
</dbReference>
<dbReference type="Proteomes" id="UP000229681">
    <property type="component" value="Unassembled WGS sequence"/>
</dbReference>
<dbReference type="CDD" id="cd03363">
    <property type="entry name" value="TOPRIM_TopoIA_TopoI"/>
    <property type="match status" value="1"/>
</dbReference>
<dbReference type="Pfam" id="PF01131">
    <property type="entry name" value="Topoisom_bac"/>
    <property type="match status" value="1"/>
</dbReference>
<evidence type="ECO:0000313" key="13">
    <source>
        <dbReference type="EMBL" id="PJF37431.1"/>
    </source>
</evidence>
<feature type="region of interest" description="Interaction with DNA" evidence="8">
    <location>
        <begin position="175"/>
        <end position="180"/>
    </location>
</feature>
<feature type="region of interest" description="Disordered" evidence="10">
    <location>
        <begin position="844"/>
        <end position="880"/>
    </location>
</feature>
<dbReference type="Pfam" id="PF01751">
    <property type="entry name" value="Toprim"/>
    <property type="match status" value="1"/>
</dbReference>
<gene>
    <name evidence="8 13" type="primary">topA</name>
    <name evidence="13" type="ORF">CUN49_00475</name>
</gene>
<feature type="site" description="Interaction with DNA" evidence="8">
    <location>
        <position position="32"/>
    </location>
</feature>
<dbReference type="GO" id="GO:0046872">
    <property type="term" value="F:metal ion binding"/>
    <property type="evidence" value="ECO:0007669"/>
    <property type="project" value="UniProtKB-KW"/>
</dbReference>
<evidence type="ECO:0000256" key="3">
    <source>
        <dbReference type="ARBA" id="ARBA00022723"/>
    </source>
</evidence>
<feature type="domain" description="Toprim" evidence="11">
    <location>
        <begin position="2"/>
        <end position="126"/>
    </location>
</feature>
<dbReference type="PROSITE" id="PS50880">
    <property type="entry name" value="TOPRIM"/>
    <property type="match status" value="1"/>
</dbReference>
<dbReference type="InterPro" id="IPR013497">
    <property type="entry name" value="Topo_IA_cen"/>
</dbReference>
<dbReference type="Gene3D" id="1.10.460.10">
    <property type="entry name" value="Topoisomerase I, domain 2"/>
    <property type="match status" value="1"/>
</dbReference>
<dbReference type="InterPro" id="IPR003602">
    <property type="entry name" value="Topo_IA_DNA-bd_dom"/>
</dbReference>
<feature type="site" description="Interaction with DNA" evidence="8">
    <location>
        <position position="519"/>
    </location>
</feature>
<evidence type="ECO:0000256" key="6">
    <source>
        <dbReference type="ARBA" id="ARBA00023125"/>
    </source>
</evidence>